<sequence>MFVQGLGLGLVYCIRLNEQLSHHILSSNAKEMYLMPNGLGMTGKASLVLAVQLKGLGPSSYIIYNASHSTERLQLYITSSIVETKLKQFLWDIVEEIESGNFRVPLRLSWYGTPQQQDFIRDCSLLCISADKYNNTVYEFYYEVLVQWFTFWPIVTWDGDLIELYEYILYISAEILQDIERLYRFASRVSTHYISWSDWLGQSPDVRKHGLAVLRFRVEFHQLVLKGRPRPLMLGLDNHKWVPTRRRAASFSGSSSAVSFAGTRSASYPPWSSSR</sequence>
<dbReference type="AlphaFoldDB" id="A0A8H6HB99"/>
<keyword evidence="2" id="KW-1185">Reference proteome</keyword>
<evidence type="ECO:0000313" key="2">
    <source>
        <dbReference type="Proteomes" id="UP000521943"/>
    </source>
</evidence>
<comment type="caution">
    <text evidence="1">The sequence shown here is derived from an EMBL/GenBank/DDBJ whole genome shotgun (WGS) entry which is preliminary data.</text>
</comment>
<dbReference type="Proteomes" id="UP000521943">
    <property type="component" value="Unassembled WGS sequence"/>
</dbReference>
<dbReference type="EMBL" id="JACGCI010000135">
    <property type="protein sequence ID" value="KAF6743803.1"/>
    <property type="molecule type" value="Genomic_DNA"/>
</dbReference>
<organism evidence="1 2">
    <name type="scientific">Ephemerocybe angulata</name>
    <dbReference type="NCBI Taxonomy" id="980116"/>
    <lineage>
        <taxon>Eukaryota</taxon>
        <taxon>Fungi</taxon>
        <taxon>Dikarya</taxon>
        <taxon>Basidiomycota</taxon>
        <taxon>Agaricomycotina</taxon>
        <taxon>Agaricomycetes</taxon>
        <taxon>Agaricomycetidae</taxon>
        <taxon>Agaricales</taxon>
        <taxon>Agaricineae</taxon>
        <taxon>Psathyrellaceae</taxon>
        <taxon>Ephemerocybe</taxon>
    </lineage>
</organism>
<gene>
    <name evidence="1" type="ORF">DFP72DRAFT_858348</name>
</gene>
<reference evidence="1 2" key="1">
    <citation type="submission" date="2020-07" db="EMBL/GenBank/DDBJ databases">
        <title>Comparative genomics of pyrophilous fungi reveals a link between fire events and developmental genes.</title>
        <authorList>
            <consortium name="DOE Joint Genome Institute"/>
            <person name="Steindorff A.S."/>
            <person name="Carver A."/>
            <person name="Calhoun S."/>
            <person name="Stillman K."/>
            <person name="Liu H."/>
            <person name="Lipzen A."/>
            <person name="Pangilinan J."/>
            <person name="Labutti K."/>
            <person name="Bruns T.D."/>
            <person name="Grigoriev I.V."/>
        </authorList>
    </citation>
    <scope>NUCLEOTIDE SEQUENCE [LARGE SCALE GENOMIC DNA]</scope>
    <source>
        <strain evidence="1 2">CBS 144469</strain>
    </source>
</reference>
<protein>
    <submittedName>
        <fullName evidence="1">Uncharacterized protein</fullName>
    </submittedName>
</protein>
<proteinExistence type="predicted"/>
<accession>A0A8H6HB99</accession>
<evidence type="ECO:0000313" key="1">
    <source>
        <dbReference type="EMBL" id="KAF6743803.1"/>
    </source>
</evidence>
<name>A0A8H6HB99_9AGAR</name>